<dbReference type="PROSITE" id="PS51891">
    <property type="entry name" value="CENP_V_GFA"/>
    <property type="match status" value="1"/>
</dbReference>
<gene>
    <name evidence="6" type="ORF">FTOL_03860</name>
</gene>
<evidence type="ECO:0000313" key="6">
    <source>
        <dbReference type="EMBL" id="SPJ74130.1"/>
    </source>
</evidence>
<proteinExistence type="inferred from homology"/>
<dbReference type="GO" id="GO:0016846">
    <property type="term" value="F:carbon-sulfur lyase activity"/>
    <property type="evidence" value="ECO:0007669"/>
    <property type="project" value="InterPro"/>
</dbReference>
<dbReference type="InterPro" id="IPR006913">
    <property type="entry name" value="CENP-V/GFA"/>
</dbReference>
<dbReference type="AlphaFoldDB" id="A0AAE8SFP5"/>
<accession>A0AAE8SFP5</accession>
<comment type="caution">
    <text evidence="6">The sequence shown here is derived from an EMBL/GenBank/DDBJ whole genome shotgun (WGS) entry which is preliminary data.</text>
</comment>
<dbReference type="SUPFAM" id="SSF51316">
    <property type="entry name" value="Mss4-like"/>
    <property type="match status" value="2"/>
</dbReference>
<dbReference type="EMBL" id="ONZP01000116">
    <property type="protein sequence ID" value="SPJ74130.1"/>
    <property type="molecule type" value="Genomic_DNA"/>
</dbReference>
<evidence type="ECO:0000256" key="3">
    <source>
        <dbReference type="ARBA" id="ARBA00022833"/>
    </source>
</evidence>
<feature type="domain" description="CENP-V/GFA" evidence="5">
    <location>
        <begin position="10"/>
        <end position="138"/>
    </location>
</feature>
<dbReference type="Proteomes" id="UP001187734">
    <property type="component" value="Unassembled WGS sequence"/>
</dbReference>
<evidence type="ECO:0000256" key="2">
    <source>
        <dbReference type="ARBA" id="ARBA00022723"/>
    </source>
</evidence>
<comment type="similarity">
    <text evidence="1">Belongs to the Gfa family.</text>
</comment>
<protein>
    <recommendedName>
        <fullName evidence="5">CENP-V/GFA domain-containing protein</fullName>
    </recommendedName>
</protein>
<evidence type="ECO:0000256" key="4">
    <source>
        <dbReference type="ARBA" id="ARBA00023239"/>
    </source>
</evidence>
<keyword evidence="7" id="KW-1185">Reference proteome</keyword>
<reference evidence="6" key="1">
    <citation type="submission" date="2018-03" db="EMBL/GenBank/DDBJ databases">
        <authorList>
            <person name="Guldener U."/>
        </authorList>
    </citation>
    <scope>NUCLEOTIDE SEQUENCE</scope>
</reference>
<organism evidence="6 7">
    <name type="scientific">Fusarium torulosum</name>
    <dbReference type="NCBI Taxonomy" id="33205"/>
    <lineage>
        <taxon>Eukaryota</taxon>
        <taxon>Fungi</taxon>
        <taxon>Dikarya</taxon>
        <taxon>Ascomycota</taxon>
        <taxon>Pezizomycotina</taxon>
        <taxon>Sordariomycetes</taxon>
        <taxon>Hypocreomycetidae</taxon>
        <taxon>Hypocreales</taxon>
        <taxon>Nectriaceae</taxon>
        <taxon>Fusarium</taxon>
    </lineage>
</organism>
<name>A0AAE8SFP5_9HYPO</name>
<dbReference type="PANTHER" id="PTHR33337">
    <property type="entry name" value="GFA DOMAIN-CONTAINING PROTEIN"/>
    <property type="match status" value="1"/>
</dbReference>
<dbReference type="Gene3D" id="3.90.1590.10">
    <property type="entry name" value="glutathione-dependent formaldehyde- activating enzyme (gfa)"/>
    <property type="match status" value="2"/>
</dbReference>
<keyword evidence="3" id="KW-0862">Zinc</keyword>
<dbReference type="PANTHER" id="PTHR33337:SF40">
    <property type="entry name" value="CENP-V_GFA DOMAIN-CONTAINING PROTEIN-RELATED"/>
    <property type="match status" value="1"/>
</dbReference>
<dbReference type="GO" id="GO:0046872">
    <property type="term" value="F:metal ion binding"/>
    <property type="evidence" value="ECO:0007669"/>
    <property type="project" value="UniProtKB-KW"/>
</dbReference>
<evidence type="ECO:0000259" key="5">
    <source>
        <dbReference type="PROSITE" id="PS51891"/>
    </source>
</evidence>
<evidence type="ECO:0000256" key="1">
    <source>
        <dbReference type="ARBA" id="ARBA00005495"/>
    </source>
</evidence>
<keyword evidence="4" id="KW-0456">Lyase</keyword>
<evidence type="ECO:0000313" key="7">
    <source>
        <dbReference type="Proteomes" id="UP001187734"/>
    </source>
</evidence>
<keyword evidence="2" id="KW-0479">Metal-binding</keyword>
<dbReference type="Pfam" id="PF04828">
    <property type="entry name" value="GFA"/>
    <property type="match status" value="1"/>
</dbReference>
<sequence length="386" mass="42993">MTAESDHITLMAQCLCKAHTFSTEVPRSKLPLDGSMCHCTSCRNLTGAMYSSDTDWPGPADEILNSDLKNYEFTTNVSILFCGICSSPMFWNEHYEDKPQNISVFTGALDNVEVKELIRFSKQIFVGDTVDGGVSPWLQYPTVDGAKVCRWQGRPDKSEELGDDWPGTKKLSVVKNASKAEIPLHCRCKGVDLLFRPGNVDFSTMDTDSIPFYIDPESHKHLATLDPCNSCRLSAGVDIMSWTFALLKQIDFAGNSKESSFPRSTHELKDAVEGSGRDSRYGTLAMYRSSPDVQRYFCSRCSASVFYAVDDRPDLVDVAVGLLHAQEGARAESILAWHLGAKMMGEEEHKGGWREGFAKAVKETSEKWRLENGYSKTWARVKSESA</sequence>
<dbReference type="InterPro" id="IPR011057">
    <property type="entry name" value="Mss4-like_sf"/>
</dbReference>